<proteinExistence type="predicted"/>
<evidence type="ECO:0000313" key="1">
    <source>
        <dbReference type="EMBL" id="EHH12572.1"/>
    </source>
</evidence>
<dbReference type="EMBL" id="AGSN01000074">
    <property type="protein sequence ID" value="EHH12572.1"/>
    <property type="molecule type" value="Genomic_DNA"/>
</dbReference>
<sequence>MNEHVTHNSYNSIPRLRRSPMRFFKSTLPRNRKTIRDVVDDNFVIVRPGEFRFIGQTMTKVATDVSNNFIEYLQPQITDDGTFTARAGSRCTK</sequence>
<protein>
    <submittedName>
        <fullName evidence="1">Uncharacterized protein</fullName>
    </submittedName>
</protein>
<accession>G6Y6R3</accession>
<dbReference type="RefSeq" id="WP_006201096.1">
    <property type="nucleotide sequence ID" value="NZ_AGSN01000074.1"/>
</dbReference>
<keyword evidence="2" id="KW-1185">Reference proteome</keyword>
<organism evidence="1 2">
    <name type="scientific">Mesorhizobium amorphae CCNWGS0123</name>
    <dbReference type="NCBI Taxonomy" id="1082933"/>
    <lineage>
        <taxon>Bacteria</taxon>
        <taxon>Pseudomonadati</taxon>
        <taxon>Pseudomonadota</taxon>
        <taxon>Alphaproteobacteria</taxon>
        <taxon>Hyphomicrobiales</taxon>
        <taxon>Phyllobacteriaceae</taxon>
        <taxon>Mesorhizobium</taxon>
    </lineage>
</organism>
<dbReference type="Proteomes" id="UP000002949">
    <property type="component" value="Unassembled WGS sequence"/>
</dbReference>
<evidence type="ECO:0000313" key="2">
    <source>
        <dbReference type="Proteomes" id="UP000002949"/>
    </source>
</evidence>
<reference evidence="1 2" key="1">
    <citation type="journal article" date="2012" name="J. Bacteriol.">
        <title>Draft Genome Sequence of Plant Growth-Promoting Rhizobium Mesorhizobium amorphae, Isolated from Zinc-Lead Mine Tailings.</title>
        <authorList>
            <person name="Hao X."/>
            <person name="Lin Y."/>
            <person name="Johnstone L."/>
            <person name="Baltrus D.A."/>
            <person name="Miller S.J."/>
            <person name="Wei G."/>
            <person name="Rensing C."/>
        </authorList>
    </citation>
    <scope>NUCLEOTIDE SEQUENCE [LARGE SCALE GENOMIC DNA]</scope>
    <source>
        <strain evidence="1 2">CCNWGS0123</strain>
    </source>
</reference>
<dbReference type="AlphaFoldDB" id="G6Y6R3"/>
<gene>
    <name evidence="1" type="ORF">MEA186_08143</name>
</gene>
<name>G6Y6R3_9HYPH</name>